<evidence type="ECO:0000313" key="4">
    <source>
        <dbReference type="Proteomes" id="UP000030649"/>
    </source>
</evidence>
<feature type="compositionally biased region" description="Polar residues" evidence="1">
    <location>
        <begin position="343"/>
        <end position="361"/>
    </location>
</feature>
<evidence type="ECO:0000313" key="3">
    <source>
        <dbReference type="EMBL" id="ERG91075.1"/>
    </source>
</evidence>
<gene>
    <name evidence="3" type="ORF">J07HQW1_01107</name>
</gene>
<feature type="compositionally biased region" description="Polar residues" evidence="1">
    <location>
        <begin position="316"/>
        <end position="326"/>
    </location>
</feature>
<feature type="transmembrane region" description="Helical" evidence="2">
    <location>
        <begin position="172"/>
        <end position="193"/>
    </location>
</feature>
<dbReference type="STRING" id="1238424.J07HQW1_01107"/>
<dbReference type="EMBL" id="KE356560">
    <property type="protein sequence ID" value="ERG91075.1"/>
    <property type="molecule type" value="Genomic_DNA"/>
</dbReference>
<feature type="transmembrane region" description="Helical" evidence="2">
    <location>
        <begin position="117"/>
        <end position="141"/>
    </location>
</feature>
<dbReference type="Proteomes" id="UP000030649">
    <property type="component" value="Unassembled WGS sequence"/>
</dbReference>
<feature type="compositionally biased region" description="Acidic residues" evidence="1">
    <location>
        <begin position="1"/>
        <end position="10"/>
    </location>
</feature>
<accession>U1N3F3</accession>
<feature type="region of interest" description="Disordered" evidence="1">
    <location>
        <begin position="1"/>
        <end position="98"/>
    </location>
</feature>
<sequence length="396" mass="41490">MTDDNDPPADEDQHTDENENHDGDPESAHFDSDPFGIDESPHDSVDTETSAQATGDKKADETVNTDANALTGGVSDNLDTETTDVATDDRPGGGIETQQQQIKRALAEIRKEGLKIAVIYAIVDAAIATLLVNAISLFVGIPSGVPARVPVPSGIVTVIQDIAGIAVTEPTIATGAVLGVGIGLIIIPIEVGIRIRRPLIDQFAAANPSLQESLRTARDATEANRQSAIVKRLYDNVLKGLNQASSLGLINLRRVATAVVILVVLSGATVQLAVVDLSLDEFGADSTVTVAGDREETEYSGLKNGSSILGDETSVREGQQTQNATISTSGSDGGDGGDRDSPTAYTNSGFSAEDVQTQQAAFDSDEAVQNAALIREYNLAIRQNTDQSDATASPQR</sequence>
<feature type="compositionally biased region" description="Basic and acidic residues" evidence="1">
    <location>
        <begin position="11"/>
        <end position="32"/>
    </location>
</feature>
<feature type="region of interest" description="Disordered" evidence="1">
    <location>
        <begin position="295"/>
        <end position="363"/>
    </location>
</feature>
<organism evidence="3 4">
    <name type="scientific">Haloquadratum walsbyi J07HQW1</name>
    <dbReference type="NCBI Taxonomy" id="1238424"/>
    <lineage>
        <taxon>Archaea</taxon>
        <taxon>Methanobacteriati</taxon>
        <taxon>Methanobacteriota</taxon>
        <taxon>Stenosarchaea group</taxon>
        <taxon>Halobacteria</taxon>
        <taxon>Halobacteriales</taxon>
        <taxon>Haloferacaceae</taxon>
        <taxon>Haloquadratum</taxon>
    </lineage>
</organism>
<dbReference type="InterPro" id="IPR055925">
    <property type="entry name" value="DUF7502"/>
</dbReference>
<protein>
    <submittedName>
        <fullName evidence="3">Uncharacterized protein</fullName>
    </submittedName>
</protein>
<keyword evidence="2" id="KW-0472">Membrane</keyword>
<dbReference type="HOGENOM" id="CLU_074997_0_0_2"/>
<name>U1N3F3_9EURY</name>
<keyword evidence="2" id="KW-0812">Transmembrane</keyword>
<dbReference type="AlphaFoldDB" id="U1N3F3"/>
<evidence type="ECO:0000256" key="1">
    <source>
        <dbReference type="SAM" id="MobiDB-lite"/>
    </source>
</evidence>
<evidence type="ECO:0000256" key="2">
    <source>
        <dbReference type="SAM" id="Phobius"/>
    </source>
</evidence>
<keyword evidence="2" id="KW-1133">Transmembrane helix</keyword>
<proteinExistence type="predicted"/>
<feature type="transmembrane region" description="Helical" evidence="2">
    <location>
        <begin position="255"/>
        <end position="274"/>
    </location>
</feature>
<reference evidence="3 4" key="1">
    <citation type="journal article" date="2013" name="PLoS ONE">
        <title>Assembly-driven community genomics of a hypersaline microbial ecosystem.</title>
        <authorList>
            <person name="Podell S."/>
            <person name="Ugalde J.A."/>
            <person name="Narasingarao P."/>
            <person name="Banfield J.F."/>
            <person name="Heidelberg K.B."/>
            <person name="Allen E.E."/>
        </authorList>
    </citation>
    <scope>NUCLEOTIDE SEQUENCE [LARGE SCALE GENOMIC DNA]</scope>
    <source>
        <strain evidence="4">J07HQW1</strain>
    </source>
</reference>
<dbReference type="Pfam" id="PF24334">
    <property type="entry name" value="DUF7502"/>
    <property type="match status" value="1"/>
</dbReference>